<gene>
    <name evidence="2" type="ORF">NCTC10338_02058</name>
</gene>
<organism evidence="2 3">
    <name type="scientific">Lysinibacillus sphaericus</name>
    <name type="common">Bacillus sphaericus</name>
    <dbReference type="NCBI Taxonomy" id="1421"/>
    <lineage>
        <taxon>Bacteria</taxon>
        <taxon>Bacillati</taxon>
        <taxon>Bacillota</taxon>
        <taxon>Bacilli</taxon>
        <taxon>Bacillales</taxon>
        <taxon>Bacillaceae</taxon>
        <taxon>Lysinibacillus</taxon>
    </lineage>
</organism>
<feature type="transmembrane region" description="Helical" evidence="1">
    <location>
        <begin position="199"/>
        <end position="219"/>
    </location>
</feature>
<accession>A0AAJ4ZV58</accession>
<keyword evidence="1" id="KW-1133">Transmembrane helix</keyword>
<dbReference type="RefSeq" id="WP_137034859.1">
    <property type="nucleotide sequence ID" value="NZ_BJNS01000080.1"/>
</dbReference>
<dbReference type="PROSITE" id="PS51257">
    <property type="entry name" value="PROKAR_LIPOPROTEIN"/>
    <property type="match status" value="1"/>
</dbReference>
<keyword evidence="1" id="KW-0812">Transmembrane</keyword>
<feature type="transmembrane region" description="Helical" evidence="1">
    <location>
        <begin position="116"/>
        <end position="142"/>
    </location>
</feature>
<feature type="transmembrane region" description="Helical" evidence="1">
    <location>
        <begin position="66"/>
        <end position="87"/>
    </location>
</feature>
<dbReference type="Proteomes" id="UP000255295">
    <property type="component" value="Unassembled WGS sequence"/>
</dbReference>
<name>A0AAJ4ZV58_LYSSH</name>
<keyword evidence="1" id="KW-0472">Membrane</keyword>
<protein>
    <submittedName>
        <fullName evidence="2">Membrane-spanning protein</fullName>
    </submittedName>
</protein>
<feature type="transmembrane region" description="Helical" evidence="1">
    <location>
        <begin position="15"/>
        <end position="34"/>
    </location>
</feature>
<feature type="transmembrane region" description="Helical" evidence="1">
    <location>
        <begin position="244"/>
        <end position="261"/>
    </location>
</feature>
<evidence type="ECO:0000313" key="2">
    <source>
        <dbReference type="EMBL" id="SUV16971.1"/>
    </source>
</evidence>
<comment type="caution">
    <text evidence="2">The sequence shown here is derived from an EMBL/GenBank/DDBJ whole genome shotgun (WGS) entry which is preliminary data.</text>
</comment>
<feature type="transmembrane region" description="Helical" evidence="1">
    <location>
        <begin position="167"/>
        <end position="187"/>
    </location>
</feature>
<evidence type="ECO:0000256" key="1">
    <source>
        <dbReference type="SAM" id="Phobius"/>
    </source>
</evidence>
<dbReference type="GeneID" id="48277156"/>
<dbReference type="AlphaFoldDB" id="A0AAJ4ZV58"/>
<reference evidence="2 3" key="1">
    <citation type="submission" date="2018-06" db="EMBL/GenBank/DDBJ databases">
        <authorList>
            <consortium name="Pathogen Informatics"/>
            <person name="Doyle S."/>
        </authorList>
    </citation>
    <scope>NUCLEOTIDE SEQUENCE [LARGE SCALE GENOMIC DNA]</scope>
    <source>
        <strain evidence="2 3">NCTC10338</strain>
    </source>
</reference>
<sequence length="271" mass="31260">MLRRELRRAVFNKRMVLVIIIMFILSCFSAYSYLLSSHFFIDRDANDLTPESLKHLLEVGGNTFHIWLNGFHYTQIVFVLAAIYPYAASFVDEKRGHFHYFSVIRMGHIKYRFTKLFANGVAGGLALFIPNALFFLGTSAFFENKILYPFEFQPDGLLGDLFATTPLFYILFVLALHFSLGFSIAIFAMGITSFFSKIVYVYAISFALYLTFDIFISNFNGLEKFALTKIYYVMSSIDLQGNDVVMMHLFLIFLGTVAFYLNRQWELKNGI</sequence>
<evidence type="ECO:0000313" key="3">
    <source>
        <dbReference type="Proteomes" id="UP000255295"/>
    </source>
</evidence>
<dbReference type="EMBL" id="UFSZ01000001">
    <property type="protein sequence ID" value="SUV16971.1"/>
    <property type="molecule type" value="Genomic_DNA"/>
</dbReference>
<proteinExistence type="predicted"/>